<feature type="compositionally biased region" description="Polar residues" evidence="1">
    <location>
        <begin position="87"/>
        <end position="98"/>
    </location>
</feature>
<accession>A0ABR2TWB1</accession>
<feature type="compositionally biased region" description="Basic and acidic residues" evidence="1">
    <location>
        <begin position="137"/>
        <end position="158"/>
    </location>
</feature>
<name>A0ABR2TWB1_9ROSI</name>
<comment type="caution">
    <text evidence="2">The sequence shown here is derived from an EMBL/GenBank/DDBJ whole genome shotgun (WGS) entry which is preliminary data.</text>
</comment>
<evidence type="ECO:0000313" key="3">
    <source>
        <dbReference type="Proteomes" id="UP001396334"/>
    </source>
</evidence>
<sequence length="249" mass="26539">MPSLYSRSSEVKNETGSTNVHDGDVNTTGFVCSCAGHGSTKGQGKTQAGASASGQWFIDSGATHHVTPEATKVGQGSEYAGPESKNDVTSATSETTRGCSNELLVVPELHKFSTKEGRNITGERSCQGSVEETAVVHEEGSCSRHSVDEGSGRSRVEEAVLSDTAAESHEDLFNDDFAGPEDGSHAENLAGIEDDSADMHTDVHEDGANNSHEVDTNAEEGSTAEMELFKQTNQHPMKRYKFLNGRKQC</sequence>
<keyword evidence="3" id="KW-1185">Reference proteome</keyword>
<evidence type="ECO:0000256" key="1">
    <source>
        <dbReference type="SAM" id="MobiDB-lite"/>
    </source>
</evidence>
<feature type="region of interest" description="Disordered" evidence="1">
    <location>
        <begin position="1"/>
        <end position="25"/>
    </location>
</feature>
<dbReference type="Proteomes" id="UP001396334">
    <property type="component" value="Unassembled WGS sequence"/>
</dbReference>
<feature type="region of interest" description="Disordered" evidence="1">
    <location>
        <begin position="37"/>
        <end position="98"/>
    </location>
</feature>
<gene>
    <name evidence="2" type="ORF">V6N11_016693</name>
</gene>
<evidence type="ECO:0000313" key="2">
    <source>
        <dbReference type="EMBL" id="KAK9041601.1"/>
    </source>
</evidence>
<feature type="region of interest" description="Disordered" evidence="1">
    <location>
        <begin position="137"/>
        <end position="237"/>
    </location>
</feature>
<organism evidence="2 3">
    <name type="scientific">Hibiscus sabdariffa</name>
    <name type="common">roselle</name>
    <dbReference type="NCBI Taxonomy" id="183260"/>
    <lineage>
        <taxon>Eukaryota</taxon>
        <taxon>Viridiplantae</taxon>
        <taxon>Streptophyta</taxon>
        <taxon>Embryophyta</taxon>
        <taxon>Tracheophyta</taxon>
        <taxon>Spermatophyta</taxon>
        <taxon>Magnoliopsida</taxon>
        <taxon>eudicotyledons</taxon>
        <taxon>Gunneridae</taxon>
        <taxon>Pentapetalae</taxon>
        <taxon>rosids</taxon>
        <taxon>malvids</taxon>
        <taxon>Malvales</taxon>
        <taxon>Malvaceae</taxon>
        <taxon>Malvoideae</taxon>
        <taxon>Hibiscus</taxon>
    </lineage>
</organism>
<reference evidence="2 3" key="1">
    <citation type="journal article" date="2024" name="G3 (Bethesda)">
        <title>Genome assembly of Hibiscus sabdariffa L. provides insights into metabolisms of medicinal natural products.</title>
        <authorList>
            <person name="Kim T."/>
        </authorList>
    </citation>
    <scope>NUCLEOTIDE SEQUENCE [LARGE SCALE GENOMIC DNA]</scope>
    <source>
        <strain evidence="2">TK-2024</strain>
        <tissue evidence="2">Old leaves</tissue>
    </source>
</reference>
<protein>
    <submittedName>
        <fullName evidence="2">Uncharacterized protein</fullName>
    </submittedName>
</protein>
<dbReference type="EMBL" id="JBBPBN010000004">
    <property type="protein sequence ID" value="KAK9041601.1"/>
    <property type="molecule type" value="Genomic_DNA"/>
</dbReference>
<feature type="compositionally biased region" description="Basic and acidic residues" evidence="1">
    <location>
        <begin position="197"/>
        <end position="215"/>
    </location>
</feature>
<feature type="compositionally biased region" description="Polar residues" evidence="1">
    <location>
        <begin position="40"/>
        <end position="54"/>
    </location>
</feature>
<proteinExistence type="predicted"/>